<feature type="compositionally biased region" description="Polar residues" evidence="7">
    <location>
        <begin position="27"/>
        <end position="49"/>
    </location>
</feature>
<evidence type="ECO:0000313" key="8">
    <source>
        <dbReference type="EMBL" id="KAF4304505.1"/>
    </source>
</evidence>
<dbReference type="AlphaFoldDB" id="A0A8H4IN00"/>
<dbReference type="GO" id="GO:0005739">
    <property type="term" value="C:mitochondrion"/>
    <property type="evidence" value="ECO:0007669"/>
    <property type="project" value="UniProtKB-SubCell"/>
</dbReference>
<dbReference type="FunFam" id="1.20.58.1180:FF:000001">
    <property type="entry name" value="Mitochondrial large ribosomal subunit YmL35"/>
    <property type="match status" value="1"/>
</dbReference>
<comment type="similarity">
    <text evidence="4">Belongs to the phosphatidylethanolamine-binding protein family. Mitochondrion-specific ribosomal protein mL38 subfamily.</text>
</comment>
<dbReference type="Proteomes" id="UP000572817">
    <property type="component" value="Unassembled WGS sequence"/>
</dbReference>
<name>A0A8H4IN00_9PEZI</name>
<protein>
    <recommendedName>
        <fullName evidence="5">Large ribosomal subunit protein mL38</fullName>
    </recommendedName>
</protein>
<evidence type="ECO:0000256" key="5">
    <source>
        <dbReference type="ARBA" id="ARBA00039444"/>
    </source>
</evidence>
<accession>A0A8H4IN00</accession>
<feature type="coiled-coil region" evidence="6">
    <location>
        <begin position="525"/>
        <end position="559"/>
    </location>
</feature>
<dbReference type="InterPro" id="IPR008914">
    <property type="entry name" value="PEBP"/>
</dbReference>
<dbReference type="InterPro" id="IPR036610">
    <property type="entry name" value="PEBP-like_sf"/>
</dbReference>
<comment type="subcellular location">
    <subcellularLocation>
        <location evidence="1">Mitochondrion</location>
    </subcellularLocation>
</comment>
<keyword evidence="2" id="KW-0496">Mitochondrion</keyword>
<evidence type="ECO:0000313" key="9">
    <source>
        <dbReference type="Proteomes" id="UP000572817"/>
    </source>
</evidence>
<evidence type="ECO:0000256" key="6">
    <source>
        <dbReference type="SAM" id="Coils"/>
    </source>
</evidence>
<gene>
    <name evidence="8" type="ORF">GTA08_BOTSDO07985</name>
</gene>
<evidence type="ECO:0000256" key="7">
    <source>
        <dbReference type="SAM" id="MobiDB-lite"/>
    </source>
</evidence>
<proteinExistence type="inferred from homology"/>
<evidence type="ECO:0000256" key="1">
    <source>
        <dbReference type="ARBA" id="ARBA00004173"/>
    </source>
</evidence>
<organism evidence="8 9">
    <name type="scientific">Botryosphaeria dothidea</name>
    <dbReference type="NCBI Taxonomy" id="55169"/>
    <lineage>
        <taxon>Eukaryota</taxon>
        <taxon>Fungi</taxon>
        <taxon>Dikarya</taxon>
        <taxon>Ascomycota</taxon>
        <taxon>Pezizomycotina</taxon>
        <taxon>Dothideomycetes</taxon>
        <taxon>Dothideomycetes incertae sedis</taxon>
        <taxon>Botryosphaeriales</taxon>
        <taxon>Botryosphaeriaceae</taxon>
        <taxon>Botryosphaeria</taxon>
    </lineage>
</organism>
<feature type="region of interest" description="Disordered" evidence="7">
    <location>
        <begin position="27"/>
        <end position="60"/>
    </location>
</feature>
<dbReference type="Pfam" id="PF01161">
    <property type="entry name" value="PBP"/>
    <property type="match status" value="1"/>
</dbReference>
<dbReference type="PANTHER" id="PTHR11362">
    <property type="entry name" value="PHOSPHATIDYLETHANOLAMINE-BINDING PROTEIN"/>
    <property type="match status" value="1"/>
</dbReference>
<feature type="region of interest" description="Disordered" evidence="7">
    <location>
        <begin position="562"/>
        <end position="601"/>
    </location>
</feature>
<reference evidence="8" key="1">
    <citation type="submission" date="2020-04" db="EMBL/GenBank/DDBJ databases">
        <title>Genome Assembly and Annotation of Botryosphaeria dothidea sdau 11-99, a Latent Pathogen of Apple Fruit Ring Rot in China.</title>
        <authorList>
            <person name="Yu C."/>
            <person name="Diao Y."/>
            <person name="Lu Q."/>
            <person name="Zhao J."/>
            <person name="Cui S."/>
            <person name="Peng C."/>
            <person name="He B."/>
            <person name="Liu H."/>
        </authorList>
    </citation>
    <scope>NUCLEOTIDE SEQUENCE [LARGE SCALE GENOMIC DNA]</scope>
    <source>
        <strain evidence="8">Sdau11-99</strain>
    </source>
</reference>
<dbReference type="CDD" id="cd00866">
    <property type="entry name" value="PEBP_euk"/>
    <property type="match status" value="1"/>
</dbReference>
<evidence type="ECO:0000256" key="3">
    <source>
        <dbReference type="ARBA" id="ARBA00037226"/>
    </source>
</evidence>
<keyword evidence="9" id="KW-1185">Reference proteome</keyword>
<evidence type="ECO:0000256" key="2">
    <source>
        <dbReference type="ARBA" id="ARBA00023128"/>
    </source>
</evidence>
<keyword evidence="6" id="KW-0175">Coiled coil</keyword>
<comment type="function">
    <text evidence="3">Component of the mitochondrial ribosome (mitoribosome), a dedicated translation machinery responsible for the synthesis of mitochondrial genome-encoded proteins, including at least some of the essential transmembrane subunits of the mitochondrial respiratory chain. The mitoribosomes are attached to the mitochondrial inner membrane and translation products are cotranslationally integrated into the membrane.</text>
</comment>
<dbReference type="FunFam" id="3.90.280.10:FF:000004">
    <property type="entry name" value="Mitochondrial large ribosomal subunit YmL35"/>
    <property type="match status" value="1"/>
</dbReference>
<evidence type="ECO:0000256" key="4">
    <source>
        <dbReference type="ARBA" id="ARBA00038016"/>
    </source>
</evidence>
<comment type="caution">
    <text evidence="8">The sequence shown here is derived from an EMBL/GenBank/DDBJ whole genome shotgun (WGS) entry which is preliminary data.</text>
</comment>
<sequence>MPATKQAARPLQACIRCARTPAVQARGFTSTAVSSEEAQAQKPQSSSKPATEAAKLDPNTVITRRDEKKLIKSGVFPIGSRRRRAALQQSQNIPFEQLPYQCFQEARKILKADREEKLQQIQQQRERIARVEAQDPAVSGGESQKSVRLTSMRNHLEELKILADINDPIVKKRFEDGKGDMNKPIYRLLAERKWREYKHKLVQQRVTQMNVIPDVLPAIEQKADVSIAFGRRNVQPGDFVASSVSEVPATLKVQVFNKGERLVTIAVIDSDVPNVAKDGFDYRCHYVAANIPIAPTKTHLSLEKLSQDSQVVLPWLPPFAQKGSPYHRYSVFVLEQPAGKTLNVADIKGNVERDGFVLRSFVDKYELNPVGINMFRMVWDENTDDVMKRAGIEGTDIEFKNKKPEKLPYKKKDGNYDFGDLEPLDTSIHRGFQNGLRPSHPIDHPASSASMPLPAKAAAPEATRVVPSKLHLALAIAVVQSKPAELTVEDYILRLREHVLSGRQMHNDDSRGKRLDPAGYWAQKYEESKAAQVELEAKVTEYEREIERLRSELRVEKGARTIRVTPTTRRRKDAPSSSRTRKRPRLEHDVSDAPSVETVDNTLPEDTDLLSAVSADGAKLVQHLYQAHKLYKEHAQADRSLAYHISQASDCLASVITSVCHRHQQRTGTAPLCPNGTAKSKESIPAPVLASYDNELLSTFEATARIFMSLLYGLKRLNLEKAIPEDYGAVVHSFVGMFSRVLDAVSEVTSNQASYEAAAIHISNSERQMVTRRSQKINTNAQPASLVIRLLSNFLTNVLTVPTESGQQHQELLEGFLFVLFRRLGNRIYLCTFGHQKCDEVEDDISAWSDPAEARNAPPDMQKRIDETALNLELPILITLLERGLAVAQHQIAPLGTTPPHKQNKAFQVKSGAKSSLESLKSGMSLAARKKLEQSLAHAIFGDETGRDEMMECLTMPVKQALMEPPQKVEQEDVKSWFVEKAWDLVGWQAVLDMR</sequence>
<dbReference type="Gene3D" id="1.20.58.1180">
    <property type="match status" value="1"/>
</dbReference>
<dbReference type="InterPro" id="IPR035810">
    <property type="entry name" value="PEBP_euk"/>
</dbReference>
<dbReference type="PANTHER" id="PTHR11362:SF82">
    <property type="entry name" value="PHOSPHATIDYLETHANOLAMINE-BINDING PROTEIN 4"/>
    <property type="match status" value="1"/>
</dbReference>
<dbReference type="Gene3D" id="3.90.280.10">
    <property type="entry name" value="PEBP-like"/>
    <property type="match status" value="1"/>
</dbReference>
<dbReference type="SUPFAM" id="SSF49777">
    <property type="entry name" value="PEBP-like"/>
    <property type="match status" value="1"/>
</dbReference>
<feature type="coiled-coil region" evidence="6">
    <location>
        <begin position="107"/>
        <end position="134"/>
    </location>
</feature>
<dbReference type="EMBL" id="WWBZ02000051">
    <property type="protein sequence ID" value="KAF4304505.1"/>
    <property type="molecule type" value="Genomic_DNA"/>
</dbReference>
<dbReference type="OrthoDB" id="2153661at2759"/>